<dbReference type="PROSITE" id="PS51257">
    <property type="entry name" value="PROKAR_LIPOPROTEIN"/>
    <property type="match status" value="1"/>
</dbReference>
<accession>A0ABU1F3X4</accession>
<evidence type="ECO:0000256" key="1">
    <source>
        <dbReference type="SAM" id="Coils"/>
    </source>
</evidence>
<evidence type="ECO:0000313" key="4">
    <source>
        <dbReference type="Proteomes" id="UP001247754"/>
    </source>
</evidence>
<protein>
    <recommendedName>
        <fullName evidence="5">Lipoprotein</fullName>
    </recommendedName>
</protein>
<feature type="signal peptide" evidence="2">
    <location>
        <begin position="1"/>
        <end position="26"/>
    </location>
</feature>
<organism evidence="3 4">
    <name type="scientific">Ruixingdingia sedimenti</name>
    <dbReference type="NCBI Taxonomy" id="3073604"/>
    <lineage>
        <taxon>Bacteria</taxon>
        <taxon>Pseudomonadati</taxon>
        <taxon>Pseudomonadota</taxon>
        <taxon>Alphaproteobacteria</taxon>
        <taxon>Rhodobacterales</taxon>
        <taxon>Paracoccaceae</taxon>
        <taxon>Ruixingdingia</taxon>
    </lineage>
</organism>
<evidence type="ECO:0000256" key="2">
    <source>
        <dbReference type="SAM" id="SignalP"/>
    </source>
</evidence>
<keyword evidence="4" id="KW-1185">Reference proteome</keyword>
<gene>
    <name evidence="3" type="ORF">RGD00_03050</name>
</gene>
<dbReference type="RefSeq" id="WP_310455779.1">
    <property type="nucleotide sequence ID" value="NZ_JAVKPH010000002.1"/>
</dbReference>
<evidence type="ECO:0000313" key="3">
    <source>
        <dbReference type="EMBL" id="MDR5651567.1"/>
    </source>
</evidence>
<feature type="chain" id="PRO_5045528163" description="Lipoprotein" evidence="2">
    <location>
        <begin position="27"/>
        <end position="154"/>
    </location>
</feature>
<dbReference type="EMBL" id="JAVKPH010000002">
    <property type="protein sequence ID" value="MDR5651567.1"/>
    <property type="molecule type" value="Genomic_DNA"/>
</dbReference>
<reference evidence="3 4" key="1">
    <citation type="submission" date="2023-09" db="EMBL/GenBank/DDBJ databases">
        <title>Xinfangfangia sedmenti sp. nov., isolated the sedment.</title>
        <authorList>
            <person name="Xu L."/>
        </authorList>
    </citation>
    <scope>NUCLEOTIDE SEQUENCE [LARGE SCALE GENOMIC DNA]</scope>
    <source>
        <strain evidence="3 4">LG-4</strain>
    </source>
</reference>
<proteinExistence type="predicted"/>
<comment type="caution">
    <text evidence="3">The sequence shown here is derived from an EMBL/GenBank/DDBJ whole genome shotgun (WGS) entry which is preliminary data.</text>
</comment>
<evidence type="ECO:0008006" key="5">
    <source>
        <dbReference type="Google" id="ProtNLM"/>
    </source>
</evidence>
<keyword evidence="2" id="KW-0732">Signal</keyword>
<keyword evidence="1" id="KW-0175">Coiled coil</keyword>
<name>A0ABU1F3X4_9RHOB</name>
<sequence length="154" mass="16977">MTRSFLPPAAARARYPLLLAALAALAACGTPQEQCINAATRDLRVLDQLIAETEGNIARGYGYRETVHTEMRYVPCNRPVLRQAPPREPGAKPVFYYDSAPGFCWEDVPVSERRPVAVDLAAERAKLAEMRKKRAELNAMASAAVAQCRATYPE</sequence>
<dbReference type="Proteomes" id="UP001247754">
    <property type="component" value="Unassembled WGS sequence"/>
</dbReference>
<feature type="coiled-coil region" evidence="1">
    <location>
        <begin position="118"/>
        <end position="147"/>
    </location>
</feature>